<name>A0A355VN10_9BACT</name>
<dbReference type="Proteomes" id="UP000434916">
    <property type="component" value="Unassembled WGS sequence"/>
</dbReference>
<evidence type="ECO:0000313" key="7">
    <source>
        <dbReference type="Proteomes" id="UP000448908"/>
    </source>
</evidence>
<dbReference type="EMBL" id="WNDA01000031">
    <property type="protein sequence ID" value="MTU70627.1"/>
    <property type="molecule type" value="Genomic_DNA"/>
</dbReference>
<keyword evidence="6" id="KW-1185">Reference proteome</keyword>
<reference evidence="2" key="2">
    <citation type="submission" date="2022-01" db="EMBL/GenBank/DDBJ databases">
        <title>Novel bile acid biosynthetic pathways are enriched in the microbiome of centenarians.</title>
        <authorList>
            <person name="Sato Y."/>
            <person name="Atarashi K."/>
            <person name="Plichta R.D."/>
            <person name="Arai Y."/>
            <person name="Sasajima S."/>
            <person name="Kearney M.S."/>
            <person name="Suda W."/>
            <person name="Takeshita K."/>
            <person name="Sasaki T."/>
            <person name="Okamoto S."/>
            <person name="Skelly N.A."/>
            <person name="Okamura Y."/>
            <person name="Vlamakis H."/>
            <person name="Li Y."/>
            <person name="Tanoue T."/>
            <person name="Takei H."/>
            <person name="Nittono H."/>
            <person name="Narushima S."/>
            <person name="Irie J."/>
            <person name="Itoh H."/>
            <person name="Moriya K."/>
            <person name="Sugiura Y."/>
            <person name="Suematsu M."/>
            <person name="Moritoki N."/>
            <person name="Shibata S."/>
            <person name="Littman R.D."/>
            <person name="Fischbach A.M."/>
            <person name="Uwamino Y."/>
            <person name="Inoue T."/>
            <person name="Honda A."/>
            <person name="Hattori M."/>
            <person name="Murai T."/>
            <person name="Xavier J.R."/>
            <person name="Hirose N."/>
            <person name="Honda K."/>
        </authorList>
    </citation>
    <scope>NUCLEOTIDE SEQUENCE</scope>
    <source>
        <strain evidence="2">CE91-St3</strain>
    </source>
</reference>
<organism evidence="2 9">
    <name type="scientific">Parabacteroides merdae</name>
    <dbReference type="NCBI Taxonomy" id="46503"/>
    <lineage>
        <taxon>Bacteria</taxon>
        <taxon>Pseudomonadati</taxon>
        <taxon>Bacteroidota</taxon>
        <taxon>Bacteroidia</taxon>
        <taxon>Bacteroidales</taxon>
        <taxon>Tannerellaceae</taxon>
        <taxon>Parabacteroides</taxon>
    </lineage>
</organism>
<dbReference type="GeneID" id="49203886"/>
<dbReference type="Proteomes" id="UP000448908">
    <property type="component" value="Unassembled WGS sequence"/>
</dbReference>
<dbReference type="Proteomes" id="UP000482671">
    <property type="component" value="Unassembled WGS sequence"/>
</dbReference>
<dbReference type="AlphaFoldDB" id="A0A355VN10"/>
<dbReference type="EMBL" id="WNDD01000007">
    <property type="protein sequence ID" value="MTV01672.1"/>
    <property type="molecule type" value="Genomic_DNA"/>
</dbReference>
<evidence type="ECO:0000313" key="4">
    <source>
        <dbReference type="EMBL" id="MTU70627.1"/>
    </source>
</evidence>
<protein>
    <submittedName>
        <fullName evidence="2">Uncharacterized protein</fullName>
    </submittedName>
</protein>
<feature type="region of interest" description="Disordered" evidence="1">
    <location>
        <begin position="91"/>
        <end position="112"/>
    </location>
</feature>
<reference evidence="6 7" key="1">
    <citation type="journal article" date="2019" name="Nat. Med.">
        <title>A library of human gut bacterial isolates paired with longitudinal multiomics data enables mechanistic microbiome research.</title>
        <authorList>
            <person name="Poyet M."/>
            <person name="Groussin M."/>
            <person name="Gibbons S.M."/>
            <person name="Avila-Pacheco J."/>
            <person name="Jiang X."/>
            <person name="Kearney S.M."/>
            <person name="Perrotta A.R."/>
            <person name="Berdy B."/>
            <person name="Zhao S."/>
            <person name="Lieberman T.D."/>
            <person name="Swanson P.K."/>
            <person name="Smith M."/>
            <person name="Roesemann S."/>
            <person name="Alexander J.E."/>
            <person name="Rich S.A."/>
            <person name="Livny J."/>
            <person name="Vlamakis H."/>
            <person name="Clish C."/>
            <person name="Bullock K."/>
            <person name="Deik A."/>
            <person name="Scott J."/>
            <person name="Pierce K.A."/>
            <person name="Xavier R.J."/>
            <person name="Alm E.J."/>
        </authorList>
    </citation>
    <scope>NUCLEOTIDE SEQUENCE [LARGE SCALE GENOMIC DNA]</scope>
    <source>
        <strain evidence="5 8">BIOML-A11</strain>
        <strain evidence="4 7">BIOML-A16</strain>
        <strain evidence="3 6">BIOML-A29</strain>
    </source>
</reference>
<evidence type="ECO:0000313" key="5">
    <source>
        <dbReference type="EMBL" id="MTV01672.1"/>
    </source>
</evidence>
<evidence type="ECO:0000313" key="2">
    <source>
        <dbReference type="EMBL" id="GKH72339.1"/>
    </source>
</evidence>
<comment type="caution">
    <text evidence="2">The sequence shown here is derived from an EMBL/GenBank/DDBJ whole genome shotgun (WGS) entry which is preliminary data.</text>
</comment>
<evidence type="ECO:0000313" key="9">
    <source>
        <dbReference type="Proteomes" id="UP001055114"/>
    </source>
</evidence>
<evidence type="ECO:0000313" key="6">
    <source>
        <dbReference type="Proteomes" id="UP000434916"/>
    </source>
</evidence>
<proteinExistence type="predicted"/>
<evidence type="ECO:0000313" key="3">
    <source>
        <dbReference type="EMBL" id="MTU40650.1"/>
    </source>
</evidence>
<accession>A0A355VN10</accession>
<dbReference type="RefSeq" id="WP_005633594.1">
    <property type="nucleotide sequence ID" value="NZ_BAABYG010000001.1"/>
</dbReference>
<dbReference type="EMBL" id="BQNZ01000002">
    <property type="protein sequence ID" value="GKH72339.1"/>
    <property type="molecule type" value="Genomic_DNA"/>
</dbReference>
<dbReference type="Proteomes" id="UP001055114">
    <property type="component" value="Unassembled WGS sequence"/>
</dbReference>
<evidence type="ECO:0000313" key="8">
    <source>
        <dbReference type="Proteomes" id="UP000482671"/>
    </source>
</evidence>
<dbReference type="EMBL" id="WNCN01000021">
    <property type="protein sequence ID" value="MTU40650.1"/>
    <property type="molecule type" value="Genomic_DNA"/>
</dbReference>
<evidence type="ECO:0000256" key="1">
    <source>
        <dbReference type="SAM" id="MobiDB-lite"/>
    </source>
</evidence>
<feature type="compositionally biased region" description="Polar residues" evidence="1">
    <location>
        <begin position="96"/>
        <end position="106"/>
    </location>
</feature>
<gene>
    <name evidence="2" type="ORF">CE91St3_22020</name>
    <name evidence="3" type="ORF">GMD82_14550</name>
    <name evidence="4" type="ORF">GMD92_16560</name>
    <name evidence="5" type="ORF">GME02_08305</name>
</gene>
<sequence>MIIAPFLCDLRIDEDGGMKIQMMSFPCRGIPRQGKEVMNHQIISHQRLCNPHCLRLYLMVLGLLALWEGRSEVVLGCLGALLTLSGYGDTERDMTGSGNKNSNSPSLPAGGC</sequence>